<dbReference type="PANTHER" id="PTHR33964">
    <property type="entry name" value="RE45066P-RELATED"/>
    <property type="match status" value="1"/>
</dbReference>
<feature type="signal peptide" evidence="1">
    <location>
        <begin position="1"/>
        <end position="19"/>
    </location>
</feature>
<keyword evidence="1" id="KW-0732">Signal</keyword>
<name>A0A0U1SA67_ISOMC</name>
<dbReference type="PANTHER" id="PTHR33964:SF1">
    <property type="entry name" value="RE45066P"/>
    <property type="match status" value="1"/>
</dbReference>
<evidence type="ECO:0000313" key="2">
    <source>
        <dbReference type="EMBL" id="ACD11801.1"/>
    </source>
</evidence>
<feature type="chain" id="PRO_5006829168" description="DUF19 domain-containing protein" evidence="1">
    <location>
        <begin position="20"/>
        <end position="229"/>
    </location>
</feature>
<sequence>MKIFIFAFILVFGVKQSYSSDCHWREVDLCLATAALYGTGGNIIPDNEENVEMFCGTVQEGQSCIGNFSTKCMSSSLRQLLSLIFEPTIAFTQEFCTKGSSIQQRWLQHAKCISEHFDEARPCIDDGLSALEYLTKVEPKNRFSSLCCTFTKIRQCLGSLLNEKCGKDAEDLMDVMLKSLISDLPFVACNPYDPKSDKCKAVLPPPGTKTSGAESELQVVRLLSTFLGS</sequence>
<protein>
    <recommendedName>
        <fullName evidence="3">DUF19 domain-containing protein</fullName>
    </recommendedName>
</protein>
<organism evidence="2">
    <name type="scientific">Isometrus maculatus</name>
    <name type="common">Lesser brown scorpion</name>
    <name type="synonym">Scorpio maculatus</name>
    <dbReference type="NCBI Taxonomy" id="497827"/>
    <lineage>
        <taxon>Eukaryota</taxon>
        <taxon>Metazoa</taxon>
        <taxon>Ecdysozoa</taxon>
        <taxon>Arthropoda</taxon>
        <taxon>Chelicerata</taxon>
        <taxon>Arachnida</taxon>
        <taxon>Scorpiones</taxon>
        <taxon>Buthida</taxon>
        <taxon>Buthoidea</taxon>
        <taxon>Buthidae</taxon>
        <taxon>Isometrus</taxon>
    </lineage>
</organism>
<evidence type="ECO:0000256" key="1">
    <source>
        <dbReference type="SAM" id="SignalP"/>
    </source>
</evidence>
<dbReference type="AlphaFoldDB" id="A0A0U1SA67"/>
<accession>A0A0U1SA67</accession>
<reference evidence="2" key="1">
    <citation type="submission" date="2007-10" db="EMBL/GenBank/DDBJ databases">
        <title>Classification and functional annotation of ESTs from venom glands of Isometrus maculatus.</title>
        <authorList>
            <person name="Li W."/>
            <person name="Ma Y."/>
            <person name="Zhao R."/>
            <person name="Cao Z."/>
        </authorList>
    </citation>
    <scope>NUCLEOTIDE SEQUENCE</scope>
    <source>
        <tissue evidence="2">Venom gland</tissue>
    </source>
</reference>
<proteinExistence type="evidence at transcript level"/>
<dbReference type="EMBL" id="EU252209">
    <property type="protein sequence ID" value="ACD11801.1"/>
    <property type="molecule type" value="mRNA"/>
</dbReference>
<evidence type="ECO:0008006" key="3">
    <source>
        <dbReference type="Google" id="ProtNLM"/>
    </source>
</evidence>